<dbReference type="PANTHER" id="PTHR32329">
    <property type="entry name" value="BIFUNCTIONAL PROTEIN [INCLUDES 2-HYDROXYACYL-COA DEHYDRATASE (N-TER) AND ITS ACTIVATOR DOMAIN (C_TERM)-RELATED"/>
    <property type="match status" value="1"/>
</dbReference>
<evidence type="ECO:0000313" key="5">
    <source>
        <dbReference type="Proteomes" id="UP000250223"/>
    </source>
</evidence>
<reference evidence="3 5" key="2">
    <citation type="submission" date="2018-06" db="EMBL/GenBank/DDBJ databases">
        <authorList>
            <consortium name="Pathogen Informatics"/>
            <person name="Doyle S."/>
        </authorList>
    </citation>
    <scope>NUCLEOTIDE SEQUENCE [LARGE SCALE GENOMIC DNA]</scope>
    <source>
        <strain evidence="3 5">NCTC13028</strain>
    </source>
</reference>
<evidence type="ECO:0000313" key="4">
    <source>
        <dbReference type="Proteomes" id="UP000198811"/>
    </source>
</evidence>
<dbReference type="Pfam" id="PF09989">
    <property type="entry name" value="DUF2229"/>
    <property type="match status" value="1"/>
</dbReference>
<keyword evidence="2" id="KW-0418">Kinase</keyword>
<dbReference type="Proteomes" id="UP000198811">
    <property type="component" value="Unassembled WGS sequence"/>
</dbReference>
<dbReference type="Proteomes" id="UP000250223">
    <property type="component" value="Unassembled WGS sequence"/>
</dbReference>
<keyword evidence="4" id="KW-1185">Reference proteome</keyword>
<dbReference type="InterPro" id="IPR018709">
    <property type="entry name" value="CoA_activase_DUF2229"/>
</dbReference>
<evidence type="ECO:0000313" key="2">
    <source>
        <dbReference type="EMBL" id="SDL14917.1"/>
    </source>
</evidence>
<dbReference type="GO" id="GO:0016301">
    <property type="term" value="F:kinase activity"/>
    <property type="evidence" value="ECO:0007669"/>
    <property type="project" value="UniProtKB-KW"/>
</dbReference>
<dbReference type="Gene3D" id="3.40.50.11900">
    <property type="match status" value="1"/>
</dbReference>
<protein>
    <submittedName>
        <fullName evidence="3">Activator of (R)-2-hydroxyglutaryl-CoA dehydratase</fullName>
    </submittedName>
    <submittedName>
        <fullName evidence="2">Predicted nucleotide-binding protein, sugar kinase/HSP70/actin superfamily</fullName>
    </submittedName>
</protein>
<dbReference type="RefSeq" id="WP_089865690.1">
    <property type="nucleotide sequence ID" value="NZ_CP173238.1"/>
</dbReference>
<gene>
    <name evidence="3" type="ORF">NCTC13028_01093</name>
    <name evidence="2" type="ORF">SAMN05216497_10929</name>
</gene>
<dbReference type="InterPro" id="IPR051805">
    <property type="entry name" value="Dehydratase_Activator_Redct"/>
</dbReference>
<proteinExistence type="predicted"/>
<sequence length="295" mass="33841">MKIGIPKGLLYYKYYPFYISFFKNLGFEVVTSPDTNEDILNNGIKTCVDESCLPVKVFHGHCSYLKDKCDLLFVPRIMQINKDEYICPKFCGLVEMIANSIDNIPPIISEPIYAYGEKQLKKWAFKTGKILKGNRLLINNALKKALKVQQQYESGINNENFSKKIALIGHPYNIFDNYINMDITKKLNKLGIGVITEECLGQNYINKEVKRLYKKPFWTFVRNSYGFASYMARNKIVDGIIYISSFGCGIDSVILELIKNEDEKVPILEIKLDEQRGEAGIDTRLEAFSDMLQIS</sequence>
<dbReference type="AlphaFoldDB" id="A0A239Z784"/>
<organism evidence="3 5">
    <name type="scientific">Clostridium cochlearium</name>
    <dbReference type="NCBI Taxonomy" id="1494"/>
    <lineage>
        <taxon>Bacteria</taxon>
        <taxon>Bacillati</taxon>
        <taxon>Bacillota</taxon>
        <taxon>Clostridia</taxon>
        <taxon>Eubacteriales</taxon>
        <taxon>Clostridiaceae</taxon>
        <taxon>Clostridium</taxon>
    </lineage>
</organism>
<dbReference type="EMBL" id="FNGL01000009">
    <property type="protein sequence ID" value="SDL14917.1"/>
    <property type="molecule type" value="Genomic_DNA"/>
</dbReference>
<accession>A0A239Z784</accession>
<dbReference type="STRING" id="1494.SAMN05216497_10929"/>
<dbReference type="GeneID" id="70576255"/>
<evidence type="ECO:0000259" key="1">
    <source>
        <dbReference type="Pfam" id="PF09989"/>
    </source>
</evidence>
<dbReference type="OrthoDB" id="9780120at2"/>
<keyword evidence="2" id="KW-0808">Transferase</keyword>
<name>A0A239Z784_CLOCO</name>
<reference evidence="2 4" key="1">
    <citation type="submission" date="2016-10" db="EMBL/GenBank/DDBJ databases">
        <authorList>
            <person name="Varghese N."/>
            <person name="Submissions S."/>
        </authorList>
    </citation>
    <scope>NUCLEOTIDE SEQUENCE [LARGE SCALE GENOMIC DNA]</scope>
    <source>
        <strain evidence="2 4">NLAE-zl-C224</strain>
    </source>
</reference>
<evidence type="ECO:0000313" key="3">
    <source>
        <dbReference type="EMBL" id="SQB34199.1"/>
    </source>
</evidence>
<feature type="domain" description="DUF2229" evidence="1">
    <location>
        <begin position="2"/>
        <end position="199"/>
    </location>
</feature>
<dbReference type="EMBL" id="UAWC01000007">
    <property type="protein sequence ID" value="SQB34199.1"/>
    <property type="molecule type" value="Genomic_DNA"/>
</dbReference>
<dbReference type="PANTHER" id="PTHR32329:SF2">
    <property type="entry name" value="BIFUNCTIONAL PROTEIN [INCLUDES 2-HYDROXYACYL-COA DEHYDRATASE (N-TER) AND ITS ACTIVATOR DOMAIN (C_TERM)"/>
    <property type="match status" value="1"/>
</dbReference>